<dbReference type="CDD" id="cd01665">
    <property type="entry name" value="Cyt_c_Oxidase_III"/>
    <property type="match status" value="1"/>
</dbReference>
<feature type="transmembrane region" description="Helical" evidence="12">
    <location>
        <begin position="209"/>
        <end position="228"/>
    </location>
</feature>
<evidence type="ECO:0000256" key="12">
    <source>
        <dbReference type="SAM" id="Phobius"/>
    </source>
</evidence>
<dbReference type="EMBL" id="KU920680">
    <property type="protein sequence ID" value="APD15125.1"/>
    <property type="molecule type" value="Genomic_DNA"/>
</dbReference>
<dbReference type="PANTHER" id="PTHR11403">
    <property type="entry name" value="CYTOCHROME C OXIDASE SUBUNIT III"/>
    <property type="match status" value="1"/>
</dbReference>
<accession>A0A2D0W3V4</accession>
<evidence type="ECO:0000256" key="3">
    <source>
        <dbReference type="ARBA" id="ARBA00015944"/>
    </source>
</evidence>
<evidence type="ECO:0000256" key="9">
    <source>
        <dbReference type="ARBA" id="ARBA00023136"/>
    </source>
</evidence>
<dbReference type="GeneID" id="35198757"/>
<protein>
    <recommendedName>
        <fullName evidence="3 11">Cytochrome c oxidase subunit 3</fullName>
    </recommendedName>
</protein>
<comment type="similarity">
    <text evidence="2 11">Belongs to the cytochrome c oxidase subunit 3 family.</text>
</comment>
<evidence type="ECO:0000256" key="10">
    <source>
        <dbReference type="ARBA" id="ARBA00049512"/>
    </source>
</evidence>
<dbReference type="GO" id="GO:0006123">
    <property type="term" value="P:mitochondrial electron transport, cytochrome c to oxygen"/>
    <property type="evidence" value="ECO:0007669"/>
    <property type="project" value="TreeGrafter"/>
</dbReference>
<dbReference type="InterPro" id="IPR035973">
    <property type="entry name" value="Cyt_c_oxidase_su3-like_sf"/>
</dbReference>
<evidence type="ECO:0000256" key="8">
    <source>
        <dbReference type="ARBA" id="ARBA00023128"/>
    </source>
</evidence>
<feature type="transmembrane region" description="Helical" evidence="12">
    <location>
        <begin position="51"/>
        <end position="70"/>
    </location>
</feature>
<keyword evidence="6" id="KW-1278">Translocase</keyword>
<dbReference type="PROSITE" id="PS50253">
    <property type="entry name" value="COX3"/>
    <property type="match status" value="1"/>
</dbReference>
<evidence type="ECO:0000256" key="7">
    <source>
        <dbReference type="ARBA" id="ARBA00022989"/>
    </source>
</evidence>
<dbReference type="AlphaFoldDB" id="A0A2D0W3V4"/>
<feature type="transmembrane region" description="Helical" evidence="12">
    <location>
        <begin position="167"/>
        <end position="189"/>
    </location>
</feature>
<dbReference type="InterPro" id="IPR013833">
    <property type="entry name" value="Cyt_c_oxidase_su3_a-hlx"/>
</dbReference>
<dbReference type="InterPro" id="IPR000298">
    <property type="entry name" value="Cyt_c_oxidase-like_su3"/>
</dbReference>
<comment type="subcellular location">
    <subcellularLocation>
        <location evidence="1">Mitochondrion inner membrane</location>
        <topology evidence="1">Multi-pass membrane protein</topology>
    </subcellularLocation>
</comment>
<feature type="domain" description="Heme-copper oxidase subunit III family profile" evidence="13">
    <location>
        <begin position="10"/>
        <end position="269"/>
    </location>
</feature>
<feature type="transmembrane region" description="Helical" evidence="12">
    <location>
        <begin position="91"/>
        <end position="110"/>
    </location>
</feature>
<dbReference type="InterPro" id="IPR033945">
    <property type="entry name" value="Cyt_c_oxase_su3_dom"/>
</dbReference>
<dbReference type="FunFam" id="1.10.287.70:FF:000082">
    <property type="entry name" value="Cytochrome c oxidase subunit 3"/>
    <property type="match status" value="1"/>
</dbReference>
<dbReference type="GO" id="GO:0016491">
    <property type="term" value="F:oxidoreductase activity"/>
    <property type="evidence" value="ECO:0007669"/>
    <property type="project" value="UniProtKB-KW"/>
</dbReference>
<evidence type="ECO:0000259" key="13">
    <source>
        <dbReference type="PROSITE" id="PS50253"/>
    </source>
</evidence>
<evidence type="ECO:0000256" key="2">
    <source>
        <dbReference type="ARBA" id="ARBA00010581"/>
    </source>
</evidence>
<organism evidence="14">
    <name type="scientific">Monosporozyma unispora</name>
    <dbReference type="NCBI Taxonomy" id="27294"/>
    <lineage>
        <taxon>Eukaryota</taxon>
        <taxon>Fungi</taxon>
        <taxon>Dikarya</taxon>
        <taxon>Ascomycota</taxon>
        <taxon>Saccharomycotina</taxon>
        <taxon>Saccharomycetes</taxon>
        <taxon>Saccharomycetales</taxon>
        <taxon>Saccharomycetaceae</taxon>
        <taxon>Monosporozyma</taxon>
    </lineage>
</organism>
<comment type="function">
    <text evidence="11">Component of the cytochrome c oxidase, the last enzyme in the mitochondrial electron transport chain which drives oxidative phosphorylation. The respiratory chain contains 3 multisubunit complexes succinate dehydrogenase (complex II, CII), ubiquinol-cytochrome c oxidoreductase (cytochrome b-c1 complex, complex III, CIII) and cytochrome c oxidase (complex IV, CIV), that cooperate to transfer electrons derived from NADH and succinate to molecular oxygen, creating an electrochemical gradient over the inner membrane that drives transmembrane transport and the ATP synthase. Cytochrome c oxidase is the component of the respiratory chain that catalyzes the reduction of oxygen to water. Electrons originating from reduced cytochrome c in the intermembrane space (IMS) are transferred via the dinuclear copper A center (CU(A)) of subunit 2 and heme A of subunit 1 to the active site in subunit 1, a binuclear center (BNC) formed by heme A3 and copper B (CU(B)). The BNC reduces molecular oxygen to 2 water molecules using 4 electrons from cytochrome c in the IMS and 4 protons from the mitochondrial matrix.</text>
</comment>
<comment type="catalytic activity">
    <reaction evidence="10">
        <text>4 Fe(II)-[cytochrome c] + O2 + 8 H(+)(in) = 4 Fe(III)-[cytochrome c] + 2 H2O + 4 H(+)(out)</text>
        <dbReference type="Rhea" id="RHEA:11436"/>
        <dbReference type="Rhea" id="RHEA-COMP:10350"/>
        <dbReference type="Rhea" id="RHEA-COMP:14399"/>
        <dbReference type="ChEBI" id="CHEBI:15377"/>
        <dbReference type="ChEBI" id="CHEBI:15378"/>
        <dbReference type="ChEBI" id="CHEBI:15379"/>
        <dbReference type="ChEBI" id="CHEBI:29033"/>
        <dbReference type="ChEBI" id="CHEBI:29034"/>
        <dbReference type="EC" id="7.1.1.9"/>
    </reaction>
    <physiologicalReaction direction="left-to-right" evidence="10">
        <dbReference type="Rhea" id="RHEA:11437"/>
    </physiologicalReaction>
</comment>
<evidence type="ECO:0000256" key="1">
    <source>
        <dbReference type="ARBA" id="ARBA00004448"/>
    </source>
</evidence>
<evidence type="ECO:0000256" key="11">
    <source>
        <dbReference type="RuleBase" id="RU003375"/>
    </source>
</evidence>
<sequence length="270" mass="30800">MTHLERSKHQQYPFHMVMPSPWPLMVSLALLSLTMSLALTMHGYIGNMNLVYLALFVLTCSACFWFRDIIAEATYLGNHTIAVRKGINTGFLLFVLSEVLIFAGLFWVYFHSAMSPDVTLGAVWPPVGIEAIKPTELPLLNTIILLSSGATITYSHHALINKDRSKALSGLLITFWLIVIFVSCQWIEYTNATFTIADGVYGSVFYTGTGLHFLHMVMLIVMLGICYWRMRNYHLTSDHHVGYETTVIYAHVLDVIWLFLYIIFYWWATV</sequence>
<dbReference type="PANTHER" id="PTHR11403:SF7">
    <property type="entry name" value="CYTOCHROME C OXIDASE SUBUNIT 3"/>
    <property type="match status" value="1"/>
</dbReference>
<dbReference type="GO" id="GO:0045277">
    <property type="term" value="C:respiratory chain complex IV"/>
    <property type="evidence" value="ECO:0007669"/>
    <property type="project" value="UniProtKB-ARBA"/>
</dbReference>
<keyword evidence="5" id="KW-0999">Mitochondrion inner membrane</keyword>
<keyword evidence="4 11" id="KW-0812">Transmembrane</keyword>
<feature type="transmembrane region" description="Helical" evidence="12">
    <location>
        <begin position="248"/>
        <end position="268"/>
    </location>
</feature>
<evidence type="ECO:0000313" key="14">
    <source>
        <dbReference type="EMBL" id="APD15125.1"/>
    </source>
</evidence>
<dbReference type="RefSeq" id="YP_009444502.1">
    <property type="nucleotide sequence ID" value="NC_036378.1"/>
</dbReference>
<dbReference type="Pfam" id="PF00510">
    <property type="entry name" value="COX3"/>
    <property type="match status" value="1"/>
</dbReference>
<dbReference type="Gene3D" id="1.10.287.70">
    <property type="match status" value="1"/>
</dbReference>
<name>A0A2D0W3V4_9SACH</name>
<dbReference type="InterPro" id="IPR024791">
    <property type="entry name" value="Cyt_c/ubiquinol_Oxase_su3"/>
</dbReference>
<feature type="transmembrane region" description="Helical" evidence="12">
    <location>
        <begin position="137"/>
        <end position="155"/>
    </location>
</feature>
<evidence type="ECO:0000256" key="4">
    <source>
        <dbReference type="ARBA" id="ARBA00022692"/>
    </source>
</evidence>
<dbReference type="Gene3D" id="1.20.120.80">
    <property type="entry name" value="Cytochrome c oxidase, subunit III, four-helix bundle"/>
    <property type="match status" value="1"/>
</dbReference>
<feature type="transmembrane region" description="Helical" evidence="12">
    <location>
        <begin position="21"/>
        <end position="45"/>
    </location>
</feature>
<evidence type="ECO:0000256" key="5">
    <source>
        <dbReference type="ARBA" id="ARBA00022792"/>
    </source>
</evidence>
<keyword evidence="9 12" id="KW-0472">Membrane</keyword>
<keyword evidence="8 11" id="KW-0496">Mitochondrion</keyword>
<dbReference type="GO" id="GO:0004129">
    <property type="term" value="F:cytochrome-c oxidase activity"/>
    <property type="evidence" value="ECO:0007669"/>
    <property type="project" value="UniProtKB-EC"/>
</dbReference>
<gene>
    <name evidence="14" type="primary">cox3</name>
</gene>
<evidence type="ECO:0000256" key="6">
    <source>
        <dbReference type="ARBA" id="ARBA00022967"/>
    </source>
</evidence>
<dbReference type="SUPFAM" id="SSF81452">
    <property type="entry name" value="Cytochrome c oxidase subunit III-like"/>
    <property type="match status" value="1"/>
</dbReference>
<reference evidence="14" key="1">
    <citation type="journal article" date="2017" name="Genome Biol. Evol.">
        <title>Genetic Drift and Indel Mutation in the Evolution of Yeast Mitochondrial Genome Size.</title>
        <authorList>
            <person name="Xiao S."/>
            <person name="Nguyen D.T."/>
            <person name="Wu B."/>
            <person name="Hao W."/>
        </authorList>
    </citation>
    <scope>NUCLEOTIDE SEQUENCE</scope>
    <source>
        <strain evidence="14">Y-1556</strain>
    </source>
</reference>
<proteinExistence type="inferred from homology"/>
<keyword evidence="7 12" id="KW-1133">Transmembrane helix</keyword>
<dbReference type="GO" id="GO:0005743">
    <property type="term" value="C:mitochondrial inner membrane"/>
    <property type="evidence" value="ECO:0007669"/>
    <property type="project" value="UniProtKB-SubCell"/>
</dbReference>
<keyword evidence="14" id="KW-0560">Oxidoreductase</keyword>
<geneLocation type="mitochondrion" evidence="14"/>